<evidence type="ECO:0000256" key="7">
    <source>
        <dbReference type="ARBA" id="ARBA00022801"/>
    </source>
</evidence>
<keyword evidence="15" id="KW-0255">Endonuclease</keyword>
<dbReference type="AlphaFoldDB" id="A0A1D3L4Y7"/>
<dbReference type="EC" id="3.1.12.1" evidence="3 13"/>
<dbReference type="KEGG" id="mcub:MCBB_2085"/>
<accession>A0A1D3L4Y7</accession>
<proteinExistence type="inferred from homology"/>
<keyword evidence="6 13" id="KW-0479">Metal-binding</keyword>
<evidence type="ECO:0000256" key="11">
    <source>
        <dbReference type="ARBA" id="ARBA00023118"/>
    </source>
</evidence>
<evidence type="ECO:0000256" key="9">
    <source>
        <dbReference type="ARBA" id="ARBA00023004"/>
    </source>
</evidence>
<dbReference type="STRING" id="118062.MCBB_2085"/>
<dbReference type="InterPro" id="IPR011604">
    <property type="entry name" value="PDDEXK-like_dom_sf"/>
</dbReference>
<keyword evidence="11 13" id="KW-0051">Antiviral defense</keyword>
<comment type="function">
    <text evidence="13">CRISPR (clustered regularly interspaced short palindromic repeat) is an adaptive immune system that provides protection against mobile genetic elements (viruses, transposable elements and conjugative plasmids). CRISPR clusters contain sequences complementary to antecedent mobile elements and target invading nucleic acids. CRISPR clusters are transcribed and processed into CRISPR RNA (crRNA).</text>
</comment>
<dbReference type="Pfam" id="PF12705">
    <property type="entry name" value="PDDEXK_1"/>
    <property type="match status" value="1"/>
</dbReference>
<evidence type="ECO:0000313" key="15">
    <source>
        <dbReference type="EMBL" id="SCG86628.1"/>
    </source>
</evidence>
<dbReference type="InterPro" id="IPR013343">
    <property type="entry name" value="CRISPR-assoc_prot_Cas4"/>
</dbReference>
<keyword evidence="10 13" id="KW-0411">Iron-sulfur</keyword>
<evidence type="ECO:0000256" key="6">
    <source>
        <dbReference type="ARBA" id="ARBA00022723"/>
    </source>
</evidence>
<feature type="domain" description="PD-(D/E)XK endonuclease-like" evidence="14">
    <location>
        <begin position="3"/>
        <end position="267"/>
    </location>
</feature>
<dbReference type="InterPro" id="IPR038726">
    <property type="entry name" value="PDDEXK_AddAB-type"/>
</dbReference>
<keyword evidence="16" id="KW-1185">Reference proteome</keyword>
<comment type="cofactor">
    <cofactor evidence="13">
        <name>iron-sulfur cluster</name>
        <dbReference type="ChEBI" id="CHEBI:30408"/>
    </cofactor>
</comment>
<name>A0A1D3L4Y7_9EURY</name>
<dbReference type="GO" id="GO:0051536">
    <property type="term" value="F:iron-sulfur cluster binding"/>
    <property type="evidence" value="ECO:0007669"/>
    <property type="project" value="UniProtKB-KW"/>
</dbReference>
<comment type="cofactor">
    <cofactor evidence="13">
        <name>Mg(2+)</name>
        <dbReference type="ChEBI" id="CHEBI:18420"/>
    </cofactor>
    <cofactor evidence="13">
        <name>Mn(2+)</name>
        <dbReference type="ChEBI" id="CHEBI:29035"/>
    </cofactor>
    <text evidence="13">Mg(2+) or Mn(2+) required for ssDNA cleavage activity.</text>
</comment>
<keyword evidence="8 13" id="KW-0269">Exonuclease</keyword>
<dbReference type="OrthoDB" id="26676at2157"/>
<evidence type="ECO:0000256" key="4">
    <source>
        <dbReference type="ARBA" id="ARBA00020049"/>
    </source>
</evidence>
<dbReference type="GO" id="GO:0004527">
    <property type="term" value="F:exonuclease activity"/>
    <property type="evidence" value="ECO:0007669"/>
    <property type="project" value="UniProtKB-KW"/>
</dbReference>
<protein>
    <recommendedName>
        <fullName evidence="4 13">CRISPR-associated exonuclease Cas4</fullName>
        <ecNumber evidence="3 13">3.1.12.1</ecNumber>
    </recommendedName>
</protein>
<evidence type="ECO:0000256" key="8">
    <source>
        <dbReference type="ARBA" id="ARBA00022839"/>
    </source>
</evidence>
<dbReference type="NCBIfam" id="TIGR00372">
    <property type="entry name" value="cas4"/>
    <property type="match status" value="1"/>
</dbReference>
<dbReference type="InterPro" id="IPR051827">
    <property type="entry name" value="Cas4_exonuclease"/>
</dbReference>
<dbReference type="Gene3D" id="3.90.320.10">
    <property type="match status" value="1"/>
</dbReference>
<sequence length="271" mass="31683">MMLNVSSISEYVYCPLKVYLRQSEGHNIQTPAMLRGRMVHEVRRGFEELLKRNLWSINEEMNAKTIFEILMEDVAEFVDKTLLKYCEKESMDPKSAETISRKLKDDFEVESWLMAVKVWKIISNRPKSGSDIADMFFPPVLLEFTIENNELNLRGKIDRIEIMDGYYYPVEVKSGLPPVKGVWKSDSLQIAAYALLMEEEFNREVSVGFIDYMGSCQRRPVFMEVNLREEVLNVLEEMRMMFHEGVVPEMVQNPKKCSKCEYSEICEYSTN</sequence>
<dbReference type="GO" id="GO:0004519">
    <property type="term" value="F:endonuclease activity"/>
    <property type="evidence" value="ECO:0007669"/>
    <property type="project" value="UniProtKB-KW"/>
</dbReference>
<dbReference type="GO" id="GO:0046872">
    <property type="term" value="F:metal ion binding"/>
    <property type="evidence" value="ECO:0007669"/>
    <property type="project" value="UniProtKB-KW"/>
</dbReference>
<dbReference type="PANTHER" id="PTHR36531">
    <property type="entry name" value="CRISPR-ASSOCIATED EXONUCLEASE CAS4"/>
    <property type="match status" value="1"/>
</dbReference>
<evidence type="ECO:0000256" key="10">
    <source>
        <dbReference type="ARBA" id="ARBA00023014"/>
    </source>
</evidence>
<evidence type="ECO:0000256" key="5">
    <source>
        <dbReference type="ARBA" id="ARBA00022722"/>
    </source>
</evidence>
<organism evidence="15 16">
    <name type="scientific">Methanobacterium congolense</name>
    <dbReference type="NCBI Taxonomy" id="118062"/>
    <lineage>
        <taxon>Archaea</taxon>
        <taxon>Methanobacteriati</taxon>
        <taxon>Methanobacteriota</taxon>
        <taxon>Methanomada group</taxon>
        <taxon>Methanobacteria</taxon>
        <taxon>Methanobacteriales</taxon>
        <taxon>Methanobacteriaceae</taxon>
        <taxon>Methanobacterium</taxon>
    </lineage>
</organism>
<reference evidence="15 16" key="1">
    <citation type="submission" date="2016-08" db="EMBL/GenBank/DDBJ databases">
        <authorList>
            <person name="Seilhamer J.J."/>
        </authorList>
    </citation>
    <scope>NUCLEOTIDE SEQUENCE [LARGE SCALE GENOMIC DNA]</scope>
    <source>
        <strain evidence="15">Buetzberg</strain>
    </source>
</reference>
<evidence type="ECO:0000256" key="1">
    <source>
        <dbReference type="ARBA" id="ARBA00001966"/>
    </source>
</evidence>
<gene>
    <name evidence="15" type="primary">cas4-cas1</name>
    <name evidence="15" type="ORF">MCBB_2085</name>
</gene>
<comment type="cofactor">
    <cofactor evidence="1">
        <name>[4Fe-4S] cluster</name>
        <dbReference type="ChEBI" id="CHEBI:49883"/>
    </cofactor>
</comment>
<evidence type="ECO:0000259" key="14">
    <source>
        <dbReference type="Pfam" id="PF12705"/>
    </source>
</evidence>
<evidence type="ECO:0000313" key="16">
    <source>
        <dbReference type="Proteomes" id="UP000094707"/>
    </source>
</evidence>
<dbReference type="PANTHER" id="PTHR36531:SF6">
    <property type="entry name" value="DNA REPLICATION ATP-DEPENDENT HELICASE_NUCLEASE DNA2"/>
    <property type="match status" value="1"/>
</dbReference>
<keyword evidence="7 13" id="KW-0378">Hydrolase</keyword>
<dbReference type="GO" id="GO:0051607">
    <property type="term" value="P:defense response to virus"/>
    <property type="evidence" value="ECO:0007669"/>
    <property type="project" value="UniProtKB-KW"/>
</dbReference>
<evidence type="ECO:0000256" key="12">
    <source>
        <dbReference type="ARBA" id="ARBA00023211"/>
    </source>
</evidence>
<keyword evidence="5 13" id="KW-0540">Nuclease</keyword>
<keyword evidence="9 13" id="KW-0408">Iron</keyword>
<keyword evidence="12 13" id="KW-0464">Manganese</keyword>
<comment type="similarity">
    <text evidence="2 13">Belongs to the CRISPR-associated exonuclease Cas4 family.</text>
</comment>
<dbReference type="Proteomes" id="UP000094707">
    <property type="component" value="Chromosome I"/>
</dbReference>
<evidence type="ECO:0000256" key="2">
    <source>
        <dbReference type="ARBA" id="ARBA00009189"/>
    </source>
</evidence>
<evidence type="ECO:0000256" key="13">
    <source>
        <dbReference type="RuleBase" id="RU365022"/>
    </source>
</evidence>
<dbReference type="EMBL" id="LT607756">
    <property type="protein sequence ID" value="SCG86628.1"/>
    <property type="molecule type" value="Genomic_DNA"/>
</dbReference>
<evidence type="ECO:0000256" key="3">
    <source>
        <dbReference type="ARBA" id="ARBA00012768"/>
    </source>
</evidence>